<evidence type="ECO:0000256" key="5">
    <source>
        <dbReference type="SAM" id="SignalP"/>
    </source>
</evidence>
<evidence type="ECO:0000313" key="6">
    <source>
        <dbReference type="EMBL" id="CAA2620759.1"/>
    </source>
</evidence>
<accession>A0A7I8IRD9</accession>
<dbReference type="AlphaFoldDB" id="A0A7I8IRD9"/>
<organism evidence="6">
    <name type="scientific">Spirodela intermedia</name>
    <name type="common">Intermediate duckweed</name>
    <dbReference type="NCBI Taxonomy" id="51605"/>
    <lineage>
        <taxon>Eukaryota</taxon>
        <taxon>Viridiplantae</taxon>
        <taxon>Streptophyta</taxon>
        <taxon>Embryophyta</taxon>
        <taxon>Tracheophyta</taxon>
        <taxon>Spermatophyta</taxon>
        <taxon>Magnoliopsida</taxon>
        <taxon>Liliopsida</taxon>
        <taxon>Araceae</taxon>
        <taxon>Lemnoideae</taxon>
        <taxon>Spirodela</taxon>
    </lineage>
</organism>
<sequence length="75" mass="8025">MGREARGSSVLVLFFFLLASCCHGSRNIQAFHVATTPTSNNSGHFLGFLPRSTPIPPSAPSKQHNDIGLQGYGKP</sequence>
<evidence type="ECO:0000313" key="8">
    <source>
        <dbReference type="Proteomes" id="UP000663760"/>
    </source>
</evidence>
<feature type="chain" id="PRO_5045019944" evidence="5">
    <location>
        <begin position="25"/>
        <end position="75"/>
    </location>
</feature>
<dbReference type="Proteomes" id="UP000663760">
    <property type="component" value="Chromosome 5"/>
</dbReference>
<name>A0A7I8IRD9_SPIIN</name>
<evidence type="ECO:0000256" key="1">
    <source>
        <dbReference type="ARBA" id="ARBA00004239"/>
    </source>
</evidence>
<dbReference type="EMBL" id="LR746268">
    <property type="protein sequence ID" value="CAA7396862.1"/>
    <property type="molecule type" value="Genomic_DNA"/>
</dbReference>
<evidence type="ECO:0000313" key="7">
    <source>
        <dbReference type="EMBL" id="CAA7396862.1"/>
    </source>
</evidence>
<gene>
    <name evidence="6" type="ORF">SI7747_05006928</name>
    <name evidence="7" type="ORF">SI8410_05007525</name>
</gene>
<dbReference type="InterPro" id="IPR039639">
    <property type="entry name" value="IDA-like"/>
</dbReference>
<evidence type="ECO:0000256" key="4">
    <source>
        <dbReference type="SAM" id="MobiDB-lite"/>
    </source>
</evidence>
<feature type="region of interest" description="Disordered" evidence="4">
    <location>
        <begin position="53"/>
        <end position="75"/>
    </location>
</feature>
<dbReference type="GO" id="GO:0005576">
    <property type="term" value="C:extracellular region"/>
    <property type="evidence" value="ECO:0007669"/>
    <property type="project" value="UniProtKB-SubCell"/>
</dbReference>
<proteinExistence type="predicted"/>
<dbReference type="OrthoDB" id="1935957at2759"/>
<dbReference type="GO" id="GO:0010227">
    <property type="term" value="P:floral organ abscission"/>
    <property type="evidence" value="ECO:0007669"/>
    <property type="project" value="InterPro"/>
</dbReference>
<dbReference type="PANTHER" id="PTHR33599">
    <property type="entry name" value="PROTEIN IDA-LIKE 5"/>
    <property type="match status" value="1"/>
</dbReference>
<keyword evidence="8" id="KW-1185">Reference proteome</keyword>
<keyword evidence="2" id="KW-0964">Secreted</keyword>
<dbReference type="PANTHER" id="PTHR33599:SF20">
    <property type="entry name" value="PROTEIN IDA"/>
    <property type="match status" value="1"/>
</dbReference>
<protein>
    <submittedName>
        <fullName evidence="6">Uncharacterized protein</fullName>
    </submittedName>
</protein>
<reference evidence="6" key="1">
    <citation type="submission" date="2019-12" db="EMBL/GenBank/DDBJ databases">
        <authorList>
            <person name="Scholz U."/>
            <person name="Mascher M."/>
            <person name="Fiebig A."/>
        </authorList>
    </citation>
    <scope>NUCLEOTIDE SEQUENCE</scope>
</reference>
<dbReference type="PROSITE" id="PS51257">
    <property type="entry name" value="PROKAR_LIPOPROTEIN"/>
    <property type="match status" value="1"/>
</dbReference>
<feature type="signal peptide" evidence="5">
    <location>
        <begin position="1"/>
        <end position="24"/>
    </location>
</feature>
<comment type="subcellular location">
    <subcellularLocation>
        <location evidence="1">Secreted</location>
        <location evidence="1">Extracellular space</location>
    </subcellularLocation>
</comment>
<dbReference type="EMBL" id="LR743592">
    <property type="protein sequence ID" value="CAA2620759.1"/>
    <property type="molecule type" value="Genomic_DNA"/>
</dbReference>
<keyword evidence="3 5" id="KW-0732">Signal</keyword>
<evidence type="ECO:0000256" key="3">
    <source>
        <dbReference type="ARBA" id="ARBA00022729"/>
    </source>
</evidence>
<evidence type="ECO:0000256" key="2">
    <source>
        <dbReference type="ARBA" id="ARBA00022525"/>
    </source>
</evidence>